<name>A0A395M2E4_9BACT</name>
<comment type="caution">
    <text evidence="3">The sequence shown here is derived from an EMBL/GenBank/DDBJ whole genome shotgun (WGS) entry which is preliminary data.</text>
</comment>
<proteinExistence type="predicted"/>
<reference evidence="3 4" key="1">
    <citation type="journal article" date="2011" name="ISME J.">
        <title>Community ecology of hot spring cyanobacterial mats: predominant populations and their functional potential.</title>
        <authorList>
            <person name="Klatt C.G."/>
            <person name="Wood J.M."/>
            <person name="Rusch D.B."/>
            <person name="Bateson M.M."/>
            <person name="Hamamura N."/>
            <person name="Heidelberg J.F."/>
            <person name="Grossman A.R."/>
            <person name="Bhaya D."/>
            <person name="Cohan F.M."/>
            <person name="Kuhl M."/>
            <person name="Bryant D.A."/>
            <person name="Ward D.M."/>
        </authorList>
    </citation>
    <scope>NUCLEOTIDE SEQUENCE [LARGE SCALE GENOMIC DNA]</scope>
    <source>
        <strain evidence="3">OS</strain>
    </source>
</reference>
<feature type="signal peptide" evidence="1">
    <location>
        <begin position="1"/>
        <end position="22"/>
    </location>
</feature>
<dbReference type="PANTHER" id="PTHR31778">
    <property type="entry name" value="BUD SITE SELECTION PROTEIN RAX2"/>
    <property type="match status" value="1"/>
</dbReference>
<protein>
    <recommendedName>
        <fullName evidence="2">Rax2-like C-terminal domain-containing protein</fullName>
    </recommendedName>
</protein>
<evidence type="ECO:0000313" key="3">
    <source>
        <dbReference type="EMBL" id="RFM24388.1"/>
    </source>
</evidence>
<dbReference type="Pfam" id="PF12768">
    <property type="entry name" value="Rax2"/>
    <property type="match status" value="1"/>
</dbReference>
<dbReference type="InterPro" id="IPR015915">
    <property type="entry name" value="Kelch-typ_b-propeller"/>
</dbReference>
<feature type="chain" id="PRO_5017480919" description="Rax2-like C-terminal domain-containing protein" evidence="1">
    <location>
        <begin position="23"/>
        <end position="480"/>
    </location>
</feature>
<sequence>MTMISYSTLLAFLLLSLSVATAQSLDPYPLHDATASYCTHLANDDAPSCPHASTHPALTLPVSSLPTFLSPDGGNGIIYAIATDGAGNWYVGGNFTLVNSSSSVSAHYIARFHAPTNTWSALGSGNGLNGEVRSIAILGNSLFVGGEFTQADAGSASPISVSNIARFDIRTNTWSALGSGAGNGVNGRVYAITAFNHFVFVGGDFTQANAGASPISANHVAVFDTQTNAWSALGSSGVNGVVYALATLGEDLFIGGDFTQVTGRTSLKATGIVRFHTKTNQWSNLGSGSGVSGASQPAVYTIAVSGEDVFIGGEFTQVNAGSPMAANYIARFNTVRNTWSTLGTAPGNGVNGAVNAIAVLGEYLFVGGFFTKANLGATSPVMASYIARYSLTTNAWSVFSSTSSINNEVYAIASSGQDVFIGGNFSPPNPGASLPAPTSVVVRFNVSTNTWSVIGLDIGHLKLPQSEHSYYRLFSCPHVC</sequence>
<gene>
    <name evidence="3" type="ORF">D0433_05195</name>
</gene>
<dbReference type="Proteomes" id="UP000266389">
    <property type="component" value="Unassembled WGS sequence"/>
</dbReference>
<dbReference type="PANTHER" id="PTHR31778:SF2">
    <property type="entry name" value="BUD SITE SELECTION PROTEIN RAX2"/>
    <property type="match status" value="1"/>
</dbReference>
<organism evidence="3 4">
    <name type="scientific">Candidatus Thermochlorobacter aerophilus</name>
    <dbReference type="NCBI Taxonomy" id="1868324"/>
    <lineage>
        <taxon>Bacteria</taxon>
        <taxon>Pseudomonadati</taxon>
        <taxon>Chlorobiota</taxon>
        <taxon>Chlorobiia</taxon>
        <taxon>Chlorobiales</taxon>
        <taxon>Candidatus Thermochlorobacteriaceae</taxon>
        <taxon>Candidatus Thermochlorobacter</taxon>
    </lineage>
</organism>
<dbReference type="Gene3D" id="2.120.10.80">
    <property type="entry name" value="Kelch-type beta propeller"/>
    <property type="match status" value="2"/>
</dbReference>
<dbReference type="SUPFAM" id="SSF117281">
    <property type="entry name" value="Kelch motif"/>
    <property type="match status" value="2"/>
</dbReference>
<accession>A0A395M2E4</accession>
<dbReference type="AlphaFoldDB" id="A0A395M2E4"/>
<dbReference type="GO" id="GO:1902929">
    <property type="term" value="C:plasma membrane of growing cell tip"/>
    <property type="evidence" value="ECO:0007669"/>
    <property type="project" value="TreeGrafter"/>
</dbReference>
<keyword evidence="1" id="KW-0732">Signal</keyword>
<feature type="domain" description="Rax2-like C-terminal" evidence="2">
    <location>
        <begin position="167"/>
        <end position="288"/>
    </location>
</feature>
<evidence type="ECO:0000313" key="4">
    <source>
        <dbReference type="Proteomes" id="UP000266389"/>
    </source>
</evidence>
<dbReference type="EMBL" id="PHFL01000039">
    <property type="protein sequence ID" value="RFM24388.1"/>
    <property type="molecule type" value="Genomic_DNA"/>
</dbReference>
<evidence type="ECO:0000256" key="1">
    <source>
        <dbReference type="SAM" id="SignalP"/>
    </source>
</evidence>
<dbReference type="InterPro" id="IPR024982">
    <property type="entry name" value="Rax2-like_C"/>
</dbReference>
<dbReference type="GO" id="GO:0005935">
    <property type="term" value="C:cellular bud neck"/>
    <property type="evidence" value="ECO:0007669"/>
    <property type="project" value="TreeGrafter"/>
</dbReference>
<evidence type="ECO:0000259" key="2">
    <source>
        <dbReference type="Pfam" id="PF12768"/>
    </source>
</evidence>